<dbReference type="SMART" id="SM00220">
    <property type="entry name" value="S_TKc"/>
    <property type="match status" value="1"/>
</dbReference>
<evidence type="ECO:0000313" key="4">
    <source>
        <dbReference type="Proteomes" id="UP000789570"/>
    </source>
</evidence>
<evidence type="ECO:0000256" key="1">
    <source>
        <dbReference type="SAM" id="MobiDB-lite"/>
    </source>
</evidence>
<dbReference type="SUPFAM" id="SSF56112">
    <property type="entry name" value="Protein kinase-like (PK-like)"/>
    <property type="match status" value="1"/>
</dbReference>
<protein>
    <submittedName>
        <fullName evidence="3">12781_t:CDS:1</fullName>
    </submittedName>
</protein>
<feature type="compositionally biased region" description="Polar residues" evidence="1">
    <location>
        <begin position="382"/>
        <end position="406"/>
    </location>
</feature>
<dbReference type="SUPFAM" id="SSF52540">
    <property type="entry name" value="P-loop containing nucleoside triphosphate hydrolases"/>
    <property type="match status" value="1"/>
</dbReference>
<dbReference type="PROSITE" id="PS51421">
    <property type="entry name" value="RAS"/>
    <property type="match status" value="1"/>
</dbReference>
<dbReference type="InterPro" id="IPR001806">
    <property type="entry name" value="Small_GTPase"/>
</dbReference>
<dbReference type="GO" id="GO:0043408">
    <property type="term" value="P:regulation of MAPK cascade"/>
    <property type="evidence" value="ECO:0007669"/>
    <property type="project" value="TreeGrafter"/>
</dbReference>
<dbReference type="PANTHER" id="PTHR48015">
    <property type="entry name" value="SERINE/THREONINE-PROTEIN KINASE TAO"/>
    <property type="match status" value="1"/>
</dbReference>
<gene>
    <name evidence="3" type="ORF">FCALED_LOCUS14295</name>
</gene>
<dbReference type="GO" id="GO:0004674">
    <property type="term" value="F:protein serine/threonine kinase activity"/>
    <property type="evidence" value="ECO:0007669"/>
    <property type="project" value="TreeGrafter"/>
</dbReference>
<organism evidence="3 4">
    <name type="scientific">Funneliformis caledonium</name>
    <dbReference type="NCBI Taxonomy" id="1117310"/>
    <lineage>
        <taxon>Eukaryota</taxon>
        <taxon>Fungi</taxon>
        <taxon>Fungi incertae sedis</taxon>
        <taxon>Mucoromycota</taxon>
        <taxon>Glomeromycotina</taxon>
        <taxon>Glomeromycetes</taxon>
        <taxon>Glomerales</taxon>
        <taxon>Glomeraceae</taxon>
        <taxon>Funneliformis</taxon>
    </lineage>
</organism>
<evidence type="ECO:0000259" key="2">
    <source>
        <dbReference type="PROSITE" id="PS50011"/>
    </source>
</evidence>
<dbReference type="GO" id="GO:0000165">
    <property type="term" value="P:MAPK cascade"/>
    <property type="evidence" value="ECO:0007669"/>
    <property type="project" value="TreeGrafter"/>
</dbReference>
<dbReference type="GO" id="GO:0005525">
    <property type="term" value="F:GTP binding"/>
    <property type="evidence" value="ECO:0007669"/>
    <property type="project" value="InterPro"/>
</dbReference>
<feature type="non-terminal residue" evidence="3">
    <location>
        <position position="1"/>
    </location>
</feature>
<dbReference type="PROSITE" id="PS50011">
    <property type="entry name" value="PROTEIN_KINASE_DOM"/>
    <property type="match status" value="1"/>
</dbReference>
<reference evidence="3" key="1">
    <citation type="submission" date="2021-06" db="EMBL/GenBank/DDBJ databases">
        <authorList>
            <person name="Kallberg Y."/>
            <person name="Tangrot J."/>
            <person name="Rosling A."/>
        </authorList>
    </citation>
    <scope>NUCLEOTIDE SEQUENCE</scope>
    <source>
        <strain evidence="3">UK204</strain>
    </source>
</reference>
<accession>A0A9N9I3L2</accession>
<feature type="region of interest" description="Disordered" evidence="1">
    <location>
        <begin position="382"/>
        <end position="419"/>
    </location>
</feature>
<name>A0A9N9I3L2_9GLOM</name>
<dbReference type="GO" id="GO:0005737">
    <property type="term" value="C:cytoplasm"/>
    <property type="evidence" value="ECO:0007669"/>
    <property type="project" value="TreeGrafter"/>
</dbReference>
<feature type="non-terminal residue" evidence="3">
    <location>
        <position position="419"/>
    </location>
</feature>
<dbReference type="SMART" id="SM00173">
    <property type="entry name" value="RAS"/>
    <property type="match status" value="1"/>
</dbReference>
<evidence type="ECO:0000313" key="3">
    <source>
        <dbReference type="EMBL" id="CAG8718907.1"/>
    </source>
</evidence>
<dbReference type="GO" id="GO:0005524">
    <property type="term" value="F:ATP binding"/>
    <property type="evidence" value="ECO:0007669"/>
    <property type="project" value="InterPro"/>
</dbReference>
<comment type="caution">
    <text evidence="3">The sequence shown here is derived from an EMBL/GenBank/DDBJ whole genome shotgun (WGS) entry which is preliminary data.</text>
</comment>
<feature type="domain" description="Protein kinase" evidence="2">
    <location>
        <begin position="65"/>
        <end position="401"/>
    </location>
</feature>
<dbReference type="Gene3D" id="1.10.510.10">
    <property type="entry name" value="Transferase(Phosphotransferase) domain 1"/>
    <property type="match status" value="1"/>
</dbReference>
<feature type="compositionally biased region" description="Basic and acidic residues" evidence="1">
    <location>
        <begin position="407"/>
        <end position="419"/>
    </location>
</feature>
<dbReference type="InterPro" id="IPR027417">
    <property type="entry name" value="P-loop_NTPase"/>
</dbReference>
<proteinExistence type="predicted"/>
<keyword evidence="4" id="KW-1185">Reference proteome</keyword>
<dbReference type="EMBL" id="CAJVPQ010009905">
    <property type="protein sequence ID" value="CAG8718907.1"/>
    <property type="molecule type" value="Genomic_DNA"/>
</dbReference>
<dbReference type="Pfam" id="PF00069">
    <property type="entry name" value="Pkinase"/>
    <property type="match status" value="1"/>
</dbReference>
<dbReference type="AlphaFoldDB" id="A0A9N9I3L2"/>
<dbReference type="Gene3D" id="3.40.50.300">
    <property type="entry name" value="P-loop containing nucleotide triphosphate hydrolases"/>
    <property type="match status" value="1"/>
</dbReference>
<dbReference type="InterPro" id="IPR000719">
    <property type="entry name" value="Prot_kinase_dom"/>
</dbReference>
<dbReference type="PANTHER" id="PTHR48015:SF40">
    <property type="entry name" value="SERINE_THREONINE-PROTEIN KINASE DST1-LIKE"/>
    <property type="match status" value="1"/>
</dbReference>
<dbReference type="InterPro" id="IPR011009">
    <property type="entry name" value="Kinase-like_dom_sf"/>
</dbReference>
<sequence length="419" mass="47889">TYDPTLEDSYRGKAVVDGILCAIEVLDIAGQTFRSTFEEIERFQAQILRVKNSDTVPIIFVEEGMSMGRKLGCKYIETSAKTCINVNRSIHTVVRMLREENMKKNKSAKKNKKMASSSKMDGIRSKEPIHLYDYNSFNDVIAIGDEAFGTISSAFSRDHNKLVVLKSVDLKRFTLEQLDNKLKLHFKAKFHDNILGFYGITKKSAVMHLHSNDIVYRDLHSENVLIHDGNIKICDFGIAKFTLDPTIEVSKTLGTILYSDLKYLKDPSKYSRDKKSDIYSIGVLFWGNNNKGNSNKIHKESPNLRSDIIQVIEDLDNVDINDTIEETDKYYNENGENNEFNFNLARHNNNELQSNNLSSLMDISSLMLQTINNLDKQLISLNNPESNQDKQNLNPKQLESLDNSESNQDKQDLNPKRTR</sequence>
<dbReference type="InterPro" id="IPR050285">
    <property type="entry name" value="STE20_Ser/Thr_kinase"/>
</dbReference>
<dbReference type="GO" id="GO:0003924">
    <property type="term" value="F:GTPase activity"/>
    <property type="evidence" value="ECO:0007669"/>
    <property type="project" value="InterPro"/>
</dbReference>
<dbReference type="OrthoDB" id="5976022at2759"/>
<dbReference type="Proteomes" id="UP000789570">
    <property type="component" value="Unassembled WGS sequence"/>
</dbReference>